<dbReference type="Pfam" id="PF09413">
    <property type="entry name" value="DUF2007"/>
    <property type="match status" value="1"/>
</dbReference>
<evidence type="ECO:0000259" key="1">
    <source>
        <dbReference type="Pfam" id="PF09413"/>
    </source>
</evidence>
<dbReference type="EMBL" id="MFNF01000004">
    <property type="protein sequence ID" value="OGH04343.1"/>
    <property type="molecule type" value="Genomic_DNA"/>
</dbReference>
<organism evidence="2 3">
    <name type="scientific">Candidatus Lambdaproteobacteria bacterium RIFOXYD2_FULL_56_26</name>
    <dbReference type="NCBI Taxonomy" id="1817773"/>
    <lineage>
        <taxon>Bacteria</taxon>
        <taxon>Pseudomonadati</taxon>
        <taxon>Pseudomonadota</taxon>
        <taxon>Candidatus Lambdaproteobacteria</taxon>
    </lineage>
</organism>
<reference evidence="2 3" key="1">
    <citation type="journal article" date="2016" name="Nat. Commun.">
        <title>Thousands of microbial genomes shed light on interconnected biogeochemical processes in an aquifer system.</title>
        <authorList>
            <person name="Anantharaman K."/>
            <person name="Brown C.T."/>
            <person name="Hug L.A."/>
            <person name="Sharon I."/>
            <person name="Castelle C.J."/>
            <person name="Probst A.J."/>
            <person name="Thomas B.C."/>
            <person name="Singh A."/>
            <person name="Wilkins M.J."/>
            <person name="Karaoz U."/>
            <person name="Brodie E.L."/>
            <person name="Williams K.H."/>
            <person name="Hubbard S.S."/>
            <person name="Banfield J.F."/>
        </authorList>
    </citation>
    <scope>NUCLEOTIDE SEQUENCE [LARGE SCALE GENOMIC DNA]</scope>
</reference>
<dbReference type="SUPFAM" id="SSF54913">
    <property type="entry name" value="GlnB-like"/>
    <property type="match status" value="1"/>
</dbReference>
<dbReference type="InterPro" id="IPR011322">
    <property type="entry name" value="N-reg_PII-like_a/b"/>
</dbReference>
<dbReference type="Gene3D" id="3.30.70.790">
    <property type="entry name" value="UreE, C-terminal domain"/>
    <property type="match status" value="1"/>
</dbReference>
<gene>
    <name evidence="2" type="ORF">A2557_10875</name>
</gene>
<dbReference type="InterPro" id="IPR018551">
    <property type="entry name" value="DUF2007"/>
</dbReference>
<dbReference type="Proteomes" id="UP000177583">
    <property type="component" value="Unassembled WGS sequence"/>
</dbReference>
<name>A0A1F6H1S9_9PROT</name>
<comment type="caution">
    <text evidence="2">The sequence shown here is derived from an EMBL/GenBank/DDBJ whole genome shotgun (WGS) entry which is preliminary data.</text>
</comment>
<evidence type="ECO:0000313" key="2">
    <source>
        <dbReference type="EMBL" id="OGH04343.1"/>
    </source>
</evidence>
<feature type="domain" description="DUF2007" evidence="1">
    <location>
        <begin position="86"/>
        <end position="150"/>
    </location>
</feature>
<evidence type="ECO:0000313" key="3">
    <source>
        <dbReference type="Proteomes" id="UP000177583"/>
    </source>
</evidence>
<protein>
    <recommendedName>
        <fullName evidence="1">DUF2007 domain-containing protein</fullName>
    </recommendedName>
</protein>
<proteinExistence type="predicted"/>
<sequence>MKTILFALAFTLLLHGLGFELWPEWVGGNSWVAGVEFLFCWFLADRWSDKLALHRAKQNPKVVDLKAYRKSRAQGQEQQQQAQVQWLSLYKSSDAAEVALLSSLLESKGIPFQVTGQHASSMFPQVGAIPMEILVRPTDLERGNRLIESFSNLPQA</sequence>
<dbReference type="AlphaFoldDB" id="A0A1F6H1S9"/>
<accession>A0A1F6H1S9</accession>